<dbReference type="EMBL" id="WXZT01000006">
    <property type="protein sequence ID" value="MZZ13087.1"/>
    <property type="molecule type" value="Genomic_DNA"/>
</dbReference>
<dbReference type="PANTHER" id="PTHR43414">
    <property type="entry name" value="MULTIDRUG RESISTANCE PROTEIN MDTG"/>
    <property type="match status" value="1"/>
</dbReference>
<gene>
    <name evidence="9" type="primary">tetA</name>
    <name evidence="9" type="ORF">CCBH4851_00683</name>
    <name evidence="10" type="ORF">GUL26_12600</name>
    <name evidence="11" type="ORF">IPC1295_01325</name>
    <name evidence="12" type="ORF">L4V69_15195</name>
</gene>
<evidence type="ECO:0000256" key="5">
    <source>
        <dbReference type="ARBA" id="ARBA00022989"/>
    </source>
</evidence>
<dbReference type="InterPro" id="IPR020846">
    <property type="entry name" value="MFS_dom"/>
</dbReference>
<dbReference type="Gene3D" id="1.20.1250.20">
    <property type="entry name" value="MFS general substrate transporter like domains"/>
    <property type="match status" value="2"/>
</dbReference>
<dbReference type="GO" id="GO:0022857">
    <property type="term" value="F:transmembrane transporter activity"/>
    <property type="evidence" value="ECO:0007669"/>
    <property type="project" value="InterPro"/>
</dbReference>
<feature type="transmembrane region" description="Helical" evidence="7">
    <location>
        <begin position="174"/>
        <end position="194"/>
    </location>
</feature>
<dbReference type="InterPro" id="IPR001958">
    <property type="entry name" value="Tet-R_TetA/multi-R_MdtG-like"/>
</dbReference>
<evidence type="ECO:0000313" key="12">
    <source>
        <dbReference type="EMBL" id="WOS80442.1"/>
    </source>
</evidence>
<keyword evidence="4 7" id="KW-0812">Transmembrane</keyword>
<dbReference type="KEGG" id="paeb:NCGM1900_3621"/>
<dbReference type="EMBL" id="NSNE01000001">
    <property type="protein sequence ID" value="RPM23173.1"/>
    <property type="molecule type" value="Genomic_DNA"/>
</dbReference>
<feature type="domain" description="Major facilitator superfamily (MFS) profile" evidence="8">
    <location>
        <begin position="16"/>
        <end position="403"/>
    </location>
</feature>
<reference evidence="11 13" key="3">
    <citation type="submission" date="2019-01" db="EMBL/GenBank/DDBJ databases">
        <title>The Pseudomonas aeruginosa pan-genome provides new insights on its population structure, horizontal gene transfer and pathogenicity.</title>
        <authorList>
            <person name="Freschi L."/>
            <person name="Vincent A.T."/>
            <person name="Jeukens J."/>
            <person name="Emond-Rheault J.-G."/>
            <person name="Kukavica-Ibrulj I."/>
            <person name="Dupont M.-J."/>
            <person name="Charette S.J."/>
            <person name="Boyle B."/>
            <person name="Levesque R.C."/>
        </authorList>
    </citation>
    <scope>NUCLEOTIDE SEQUENCE [LARGE SCALE GENOMIC DNA]</scope>
    <source>
        <strain evidence="11 13">PA-W36</strain>
    </source>
</reference>
<keyword evidence="2" id="KW-0813">Transport</keyword>
<keyword evidence="3" id="KW-1003">Cell membrane</keyword>
<comment type="subcellular location">
    <subcellularLocation>
        <location evidence="1">Cell membrane</location>
        <topology evidence="1">Multi-pass membrane protein</topology>
    </subcellularLocation>
</comment>
<reference evidence="12" key="6">
    <citation type="submission" date="2023-10" db="EMBL/GenBank/DDBJ databases">
        <title>Pathogen: clinical or host-associated sample.</title>
        <authorList>
            <person name="Hergert J."/>
            <person name="Casey R."/>
            <person name="Wagner J."/>
            <person name="Young E.L."/>
            <person name="Oakeson K.F."/>
        </authorList>
    </citation>
    <scope>NUCLEOTIDE SEQUENCE</scope>
    <source>
        <strain evidence="12">2021CK-01020</strain>
    </source>
</reference>
<evidence type="ECO:0000256" key="2">
    <source>
        <dbReference type="ARBA" id="ARBA00022448"/>
    </source>
</evidence>
<dbReference type="AlphaFoldDB" id="A0A2V4G779"/>
<proteinExistence type="predicted"/>
<evidence type="ECO:0000313" key="14">
    <source>
        <dbReference type="Proteomes" id="UP000644192"/>
    </source>
</evidence>
<feature type="transmembrane region" description="Helical" evidence="7">
    <location>
        <begin position="54"/>
        <end position="75"/>
    </location>
</feature>
<organism evidence="10 14">
    <name type="scientific">Pseudomonas aeruginosa</name>
    <dbReference type="NCBI Taxonomy" id="287"/>
    <lineage>
        <taxon>Bacteria</taxon>
        <taxon>Pseudomonadati</taxon>
        <taxon>Pseudomonadota</taxon>
        <taxon>Gammaproteobacteria</taxon>
        <taxon>Pseudomonadales</taxon>
        <taxon>Pseudomonadaceae</taxon>
        <taxon>Pseudomonas</taxon>
    </lineage>
</organism>
<feature type="transmembrane region" description="Helical" evidence="7">
    <location>
        <begin position="220"/>
        <end position="239"/>
    </location>
</feature>
<dbReference type="Proteomes" id="UP000284767">
    <property type="component" value="Unassembled WGS sequence"/>
</dbReference>
<evidence type="ECO:0000256" key="7">
    <source>
        <dbReference type="SAM" id="Phobius"/>
    </source>
</evidence>
<evidence type="ECO:0000256" key="1">
    <source>
        <dbReference type="ARBA" id="ARBA00004651"/>
    </source>
</evidence>
<feature type="transmembrane region" description="Helical" evidence="7">
    <location>
        <begin position="377"/>
        <end position="396"/>
    </location>
</feature>
<dbReference type="Pfam" id="PF07690">
    <property type="entry name" value="MFS_1"/>
    <property type="match status" value="2"/>
</dbReference>
<dbReference type="PATRIC" id="fig|287.1482.peg.1117"/>
<evidence type="ECO:0000313" key="10">
    <source>
        <dbReference type="EMBL" id="MZZ13087.1"/>
    </source>
</evidence>
<feature type="transmembrane region" description="Helical" evidence="7">
    <location>
        <begin position="349"/>
        <end position="371"/>
    </location>
</feature>
<dbReference type="GO" id="GO:0005886">
    <property type="term" value="C:plasma membrane"/>
    <property type="evidence" value="ECO:0007669"/>
    <property type="project" value="UniProtKB-SubCell"/>
</dbReference>
<dbReference type="Proteomes" id="UP001297540">
    <property type="component" value="Chromosome"/>
</dbReference>
<evidence type="ECO:0000259" key="8">
    <source>
        <dbReference type="PROSITE" id="PS50850"/>
    </source>
</evidence>
<feature type="transmembrane region" description="Helical" evidence="7">
    <location>
        <begin position="141"/>
        <end position="162"/>
    </location>
</feature>
<protein>
    <submittedName>
        <fullName evidence="10">MFS transporter</fullName>
    </submittedName>
    <submittedName>
        <fullName evidence="9">Tetracycline resistance protein, class B</fullName>
    </submittedName>
</protein>
<keyword evidence="6 7" id="KW-0472">Membrane</keyword>
<feature type="transmembrane region" description="Helical" evidence="7">
    <location>
        <begin position="286"/>
        <end position="310"/>
    </location>
</feature>
<dbReference type="Proteomes" id="UP000644192">
    <property type="component" value="Unassembled WGS sequence"/>
</dbReference>
<evidence type="ECO:0000256" key="3">
    <source>
        <dbReference type="ARBA" id="ARBA00022475"/>
    </source>
</evidence>
<reference evidence="10" key="4">
    <citation type="submission" date="2020-01" db="EMBL/GenBank/DDBJ databases">
        <title>Bacteria Cultured from War Wounds Associated with the Conflict in Eastern Ukraine.</title>
        <authorList>
            <person name="Snesrud E."/>
            <person name="Galac M.R."/>
            <person name="Mc Gann P."/>
            <person name="Valentine K."/>
            <person name="Viacheslav K."/>
        </authorList>
    </citation>
    <scope>NUCLEOTIDE SEQUENCE</scope>
    <source>
        <strain evidence="10">VNMU148</strain>
    </source>
</reference>
<keyword evidence="5 7" id="KW-1133">Transmembrane helix</keyword>
<dbReference type="InterPro" id="IPR011701">
    <property type="entry name" value="MFS"/>
</dbReference>
<reference evidence="11 13" key="2">
    <citation type="submission" date="2017-08" db="EMBL/GenBank/DDBJ databases">
        <authorList>
            <person name="Feschi L."/>
            <person name="Jeukens J."/>
            <person name="Emond-Rheault J.-G."/>
            <person name="Kukavica-Ibrulj I."/>
            <person name="Boyle B."/>
            <person name="Levesque R.C."/>
        </authorList>
    </citation>
    <scope>NUCLEOTIDE SEQUENCE [LARGE SCALE GENOMIC DNA]</scope>
    <source>
        <strain evidence="11 13">PA-W36</strain>
    </source>
</reference>
<evidence type="ECO:0000313" key="9">
    <source>
        <dbReference type="EMBL" id="ALI59381.1"/>
    </source>
</evidence>
<evidence type="ECO:0000256" key="4">
    <source>
        <dbReference type="ARBA" id="ARBA00022692"/>
    </source>
</evidence>
<evidence type="ECO:0000256" key="6">
    <source>
        <dbReference type="ARBA" id="ARBA00023136"/>
    </source>
</evidence>
<feature type="transmembrane region" description="Helical" evidence="7">
    <location>
        <begin position="87"/>
        <end position="106"/>
    </location>
</feature>
<evidence type="ECO:0000313" key="13">
    <source>
        <dbReference type="Proteomes" id="UP000284767"/>
    </source>
</evidence>
<reference evidence="12" key="5">
    <citation type="submission" date="2023-06" db="EMBL/GenBank/DDBJ databases">
        <authorList>
            <consortium name="Clinical and Environmental Microbiology Branch: Whole genome sequencing antimicrobial resistance pathogens in the healthcare setting"/>
        </authorList>
    </citation>
    <scope>NUCLEOTIDE SEQUENCE</scope>
    <source>
        <strain evidence="12">2021CK-01020</strain>
    </source>
</reference>
<dbReference type="InterPro" id="IPR036259">
    <property type="entry name" value="MFS_trans_sf"/>
</dbReference>
<sequence length="404" mass="42475">MQGNMNEPAIDCWQRNLAVCLFGAFTTVFAMTLILPFLPVYIGQLGVSGHAAIVQWSGIAYAATFVTAGLVAPLWGMLGDRYGRKPMLVRASLGMAITMLLMGLASDIWQFIGLRLLAGIAGGYSSGATILVAVQAPKSRSAWALGLLSSGVMAGNLLGPLVGGFLPPLIGIRATFWGASGLIFIAFVFTTFMLRETARPSVPAVEEPPKVGWSNMPNKAVILAMLATGLLLMIANMSVEPIITVYIETLLEDSRRVTSVAGLAMSAAALGSIISATYLGKVADRIGYGVIMIAALSVAAVLLIPQAFVYAGWQLIALRFLMGMALGGLLPCMAAVIRHSVPERFVGSAMGWSLSAQFAGQVIGPVIGGFVGGQFGMRSVFLVTSLLMLAGALFNWRALGHSTR</sequence>
<feature type="transmembrane region" description="Helical" evidence="7">
    <location>
        <begin position="112"/>
        <end position="134"/>
    </location>
</feature>
<dbReference type="EMBL" id="KT454971">
    <property type="protein sequence ID" value="ALI59381.1"/>
    <property type="molecule type" value="Genomic_DNA"/>
</dbReference>
<dbReference type="PANTHER" id="PTHR43414:SF6">
    <property type="entry name" value="MULTIDRUG RESISTANCE PROTEIN MDTG"/>
    <property type="match status" value="1"/>
</dbReference>
<dbReference type="RefSeq" id="WP_003090864.1">
    <property type="nucleotide sequence ID" value="NZ_AP014622.1"/>
</dbReference>
<accession>A0A2V4G779</accession>
<dbReference type="PRINTS" id="PR01035">
    <property type="entry name" value="TCRTETA"/>
</dbReference>
<dbReference type="PROSITE" id="PS50850">
    <property type="entry name" value="MFS"/>
    <property type="match status" value="1"/>
</dbReference>
<reference evidence="9" key="1">
    <citation type="submission" date="2015-08" db="EMBL/GenBank/DDBJ databases">
        <title>Pseudomonas aeruginosa strain CCBH4851 chromosome region.</title>
        <authorList>
            <person name="Silveira M.C."/>
            <person name="Carvalho-Assef A.P.D."/>
            <person name="Albano R.M."/>
        </authorList>
    </citation>
    <scope>NUCLEOTIDE SEQUENCE</scope>
    <source>
        <strain evidence="9">CCBH4851</strain>
    </source>
</reference>
<feature type="transmembrane region" description="Helical" evidence="7">
    <location>
        <begin position="259"/>
        <end position="279"/>
    </location>
</feature>
<dbReference type="SUPFAM" id="SSF103473">
    <property type="entry name" value="MFS general substrate transporter"/>
    <property type="match status" value="1"/>
</dbReference>
<evidence type="ECO:0000313" key="11">
    <source>
        <dbReference type="EMBL" id="RPM23173.1"/>
    </source>
</evidence>
<feature type="transmembrane region" description="Helical" evidence="7">
    <location>
        <begin position="316"/>
        <end position="337"/>
    </location>
</feature>
<name>A0A2V4G779_PSEAI</name>
<feature type="transmembrane region" description="Helical" evidence="7">
    <location>
        <begin position="21"/>
        <end position="42"/>
    </location>
</feature>
<dbReference type="EMBL" id="CP136986">
    <property type="protein sequence ID" value="WOS80442.1"/>
    <property type="molecule type" value="Genomic_DNA"/>
</dbReference>